<dbReference type="Ensembl" id="ENSPCET00000026941.1">
    <property type="protein sequence ID" value="ENSPCEP00000026075.1"/>
    <property type="gene ID" value="ENSPCEG00000019581.1"/>
</dbReference>
<dbReference type="PRINTS" id="PR00442">
    <property type="entry name" value="GPROTEINAQ"/>
</dbReference>
<name>A0A8C8SZR3_9SAUR</name>
<keyword evidence="4 8" id="KW-0460">Magnesium</keyword>
<dbReference type="GO" id="GO:0031683">
    <property type="term" value="F:G-protein beta/gamma-subunit complex binding"/>
    <property type="evidence" value="ECO:0007669"/>
    <property type="project" value="UniProtKB-UniRule"/>
</dbReference>
<feature type="binding site" evidence="7">
    <location>
        <begin position="150"/>
        <end position="151"/>
    </location>
    <ligand>
        <name>GTP</name>
        <dbReference type="ChEBI" id="CHEBI:37565"/>
    </ligand>
</feature>
<dbReference type="CDD" id="cd00066">
    <property type="entry name" value="G-alpha"/>
    <property type="match status" value="1"/>
</dbReference>
<evidence type="ECO:0000256" key="2">
    <source>
        <dbReference type="ARBA" id="ARBA00022723"/>
    </source>
</evidence>
<dbReference type="InterPro" id="IPR011025">
    <property type="entry name" value="GproteinA_insert"/>
</dbReference>
<keyword evidence="2 8" id="KW-0479">Metal-binding</keyword>
<reference evidence="10" key="1">
    <citation type="submission" date="2025-08" db="UniProtKB">
        <authorList>
            <consortium name="Ensembl"/>
        </authorList>
    </citation>
    <scope>IDENTIFICATION</scope>
</reference>
<organism evidence="10 11">
    <name type="scientific">Pelusios castaneus</name>
    <name type="common">West African mud turtle</name>
    <dbReference type="NCBI Taxonomy" id="367368"/>
    <lineage>
        <taxon>Eukaryota</taxon>
        <taxon>Metazoa</taxon>
        <taxon>Chordata</taxon>
        <taxon>Craniata</taxon>
        <taxon>Vertebrata</taxon>
        <taxon>Euteleostomi</taxon>
        <taxon>Archelosauria</taxon>
        <taxon>Testudinata</taxon>
        <taxon>Testudines</taxon>
        <taxon>Pleurodira</taxon>
        <taxon>Pelomedusidae</taxon>
        <taxon>Pelusios</taxon>
    </lineage>
</organism>
<dbReference type="Gene3D" id="3.40.50.300">
    <property type="entry name" value="P-loop containing nucleotide triphosphate hydrolases"/>
    <property type="match status" value="1"/>
</dbReference>
<dbReference type="FunFam" id="1.10.400.10:FF:000002">
    <property type="entry name" value="guanine nucleotide-binding protein G(Q) subunit alpha"/>
    <property type="match status" value="1"/>
</dbReference>
<dbReference type="SMART" id="SM00275">
    <property type="entry name" value="G_alpha"/>
    <property type="match status" value="1"/>
</dbReference>
<keyword evidence="11" id="KW-1185">Reference proteome</keyword>
<evidence type="ECO:0000256" key="1">
    <source>
        <dbReference type="ARBA" id="ARBA00007976"/>
    </source>
</evidence>
<dbReference type="GO" id="GO:0046872">
    <property type="term" value="F:metal ion binding"/>
    <property type="evidence" value="ECO:0007669"/>
    <property type="project" value="UniProtKB-UniRule"/>
</dbReference>
<dbReference type="PANTHER" id="PTHR10218:SF213">
    <property type="entry name" value="GUANINE NUCLEOTIDE-BINDING PROTEIN SUBUNIT ALPHA-14"/>
    <property type="match status" value="1"/>
</dbReference>
<reference evidence="10" key="2">
    <citation type="submission" date="2025-09" db="UniProtKB">
        <authorList>
            <consortium name="Ensembl"/>
        </authorList>
    </citation>
    <scope>IDENTIFICATION</scope>
</reference>
<dbReference type="SUPFAM" id="SSF47895">
    <property type="entry name" value="Transducin (alpha subunit), insertion domain"/>
    <property type="match status" value="1"/>
</dbReference>
<evidence type="ECO:0000256" key="7">
    <source>
        <dbReference type="PIRSR" id="PIRSR601019-1"/>
    </source>
</evidence>
<dbReference type="PRINTS" id="PR00318">
    <property type="entry name" value="GPROTEINA"/>
</dbReference>
<sequence length="354" mass="41434">MAGCCLSAEEKESQRISAEIERQLRRDKRDARRELKLLLLGTGESGKSTFIKQMRIIHGSGYTDDDRKSFTKLVYQNIFTAMQAMIRAMETLKIHYTSEPNKENAHMIREVEVDKVTALERKQVEAIKNLWADPGIQECYDRRREYQLSDSAKYYLTDIDRIAMPSFVPTQQDILRVRVPTTGIIEYPFDLENIIFRMVDVGGQRSERRKWIHCFESVTSIIFLVALSEYDQYLAECDNENRMAESKALFKTIITYPWFLNSSVILFLNKKDLLEEKIMYSHLINYFPEFTGPKQDVKAAKEFILKLYQDQNPDKEKVIYSHFTCATDTENIRFVFAAVKDTILQSNLREFNLV</sequence>
<dbReference type="Proteomes" id="UP000694393">
    <property type="component" value="Unplaced"/>
</dbReference>
<evidence type="ECO:0000256" key="6">
    <source>
        <dbReference type="ARBA" id="ARBA00023224"/>
    </source>
</evidence>
<dbReference type="GO" id="GO:0005737">
    <property type="term" value="C:cytoplasm"/>
    <property type="evidence" value="ECO:0007669"/>
    <property type="project" value="TreeGrafter"/>
</dbReference>
<evidence type="ECO:0000313" key="10">
    <source>
        <dbReference type="Ensembl" id="ENSPCEP00000026075.1"/>
    </source>
</evidence>
<dbReference type="GO" id="GO:0005525">
    <property type="term" value="F:GTP binding"/>
    <property type="evidence" value="ECO:0007669"/>
    <property type="project" value="UniProtKB-UniRule"/>
</dbReference>
<proteinExistence type="inferred from homology"/>
<dbReference type="PANTHER" id="PTHR10218">
    <property type="entry name" value="GTP-BINDING PROTEIN ALPHA SUBUNIT"/>
    <property type="match status" value="1"/>
</dbReference>
<dbReference type="FunFam" id="3.40.50.300:FF:003977">
    <property type="entry name" value="Guanine nucleotide-binding protein G(q) subunit alpha"/>
    <property type="match status" value="1"/>
</dbReference>
<dbReference type="GO" id="GO:0060158">
    <property type="term" value="P:phospholipase C-activating dopamine receptor signaling pathway"/>
    <property type="evidence" value="ECO:0007669"/>
    <property type="project" value="TreeGrafter"/>
</dbReference>
<feature type="binding site" evidence="7">
    <location>
        <position position="326"/>
    </location>
    <ligand>
        <name>GTP</name>
        <dbReference type="ChEBI" id="CHEBI:37565"/>
    </ligand>
</feature>
<dbReference type="InterPro" id="IPR000654">
    <property type="entry name" value="Gprotein_alpha_Q"/>
</dbReference>
<dbReference type="InterPro" id="IPR027417">
    <property type="entry name" value="P-loop_NTPase"/>
</dbReference>
<dbReference type="Gene3D" id="1.10.400.10">
    <property type="entry name" value="GI Alpha 1, domain 2-like"/>
    <property type="match status" value="1"/>
</dbReference>
<keyword evidence="6 9" id="KW-0807">Transducer</keyword>
<dbReference type="InterPro" id="IPR001019">
    <property type="entry name" value="Gprotein_alpha_su"/>
</dbReference>
<feature type="binding site" evidence="7">
    <location>
        <begin position="269"/>
        <end position="272"/>
    </location>
    <ligand>
        <name>GTP</name>
        <dbReference type="ChEBI" id="CHEBI:37565"/>
    </ligand>
</feature>
<feature type="binding site" evidence="8">
    <location>
        <position position="181"/>
    </location>
    <ligand>
        <name>Mg(2+)</name>
        <dbReference type="ChEBI" id="CHEBI:18420"/>
    </ligand>
</feature>
<dbReference type="FunFam" id="3.40.50.300:FF:000692">
    <property type="entry name" value="Guanine nucleotide-binding protein subunit alpha"/>
    <property type="match status" value="1"/>
</dbReference>
<dbReference type="GO" id="GO:0005834">
    <property type="term" value="C:heterotrimeric G-protein complex"/>
    <property type="evidence" value="ECO:0007669"/>
    <property type="project" value="UniProtKB-UniRule"/>
</dbReference>
<protein>
    <recommendedName>
        <fullName evidence="9">Guanine nucleotide-binding protein subunit alpha</fullName>
    </recommendedName>
</protein>
<comment type="function">
    <text evidence="9">Guanine nucleotide-binding proteins (G proteins) are involved as modulators or transducers in various transmembrane signaling systems.</text>
</comment>
<dbReference type="GO" id="GO:0001664">
    <property type="term" value="F:G protein-coupled receptor binding"/>
    <property type="evidence" value="ECO:0007669"/>
    <property type="project" value="UniProtKB-UniRule"/>
</dbReference>
<dbReference type="Pfam" id="PF00503">
    <property type="entry name" value="G-alpha"/>
    <property type="match status" value="1"/>
</dbReference>
<feature type="binding site" evidence="7">
    <location>
        <begin position="175"/>
        <end position="181"/>
    </location>
    <ligand>
        <name>GTP</name>
        <dbReference type="ChEBI" id="CHEBI:37565"/>
    </ligand>
</feature>
<dbReference type="GO" id="GO:0003924">
    <property type="term" value="F:GTPase activity"/>
    <property type="evidence" value="ECO:0007669"/>
    <property type="project" value="UniProtKB-UniRule"/>
</dbReference>
<dbReference type="AlphaFoldDB" id="A0A8C8SZR3"/>
<comment type="subunit">
    <text evidence="9">G proteins are composed of 3 units; alpha, beta and gamma. The alpha chain contains the guanine nucleotide binding site.</text>
</comment>
<dbReference type="PROSITE" id="PS51882">
    <property type="entry name" value="G_ALPHA"/>
    <property type="match status" value="1"/>
</dbReference>
<evidence type="ECO:0000256" key="8">
    <source>
        <dbReference type="PIRSR" id="PIRSR601019-2"/>
    </source>
</evidence>
<evidence type="ECO:0000256" key="5">
    <source>
        <dbReference type="ARBA" id="ARBA00023134"/>
    </source>
</evidence>
<feature type="binding site" evidence="7">
    <location>
        <begin position="44"/>
        <end position="49"/>
    </location>
    <ligand>
        <name>GTP</name>
        <dbReference type="ChEBI" id="CHEBI:37565"/>
    </ligand>
</feature>
<evidence type="ECO:0000313" key="11">
    <source>
        <dbReference type="Proteomes" id="UP000694393"/>
    </source>
</evidence>
<evidence type="ECO:0000256" key="9">
    <source>
        <dbReference type="RuleBase" id="RU369122"/>
    </source>
</evidence>
<dbReference type="SUPFAM" id="SSF52540">
    <property type="entry name" value="P-loop containing nucleoside triphosphate hydrolases"/>
    <property type="match status" value="1"/>
</dbReference>
<evidence type="ECO:0000256" key="3">
    <source>
        <dbReference type="ARBA" id="ARBA00022741"/>
    </source>
</evidence>
<comment type="similarity">
    <text evidence="1 9">Belongs to the G-alpha family. G(q) subfamily.</text>
</comment>
<dbReference type="GO" id="GO:0007188">
    <property type="term" value="P:adenylate cyclase-modulating G protein-coupled receptor signaling pathway"/>
    <property type="evidence" value="ECO:0007669"/>
    <property type="project" value="TreeGrafter"/>
</dbReference>
<feature type="binding site" evidence="7">
    <location>
        <begin position="200"/>
        <end position="204"/>
    </location>
    <ligand>
        <name>GTP</name>
        <dbReference type="ChEBI" id="CHEBI:37565"/>
    </ligand>
</feature>
<keyword evidence="3 7" id="KW-0547">Nucleotide-binding</keyword>
<keyword evidence="5 7" id="KW-0342">GTP-binding</keyword>
<accession>A0A8C8SZR3</accession>
<feature type="binding site" evidence="8">
    <location>
        <position position="48"/>
    </location>
    <ligand>
        <name>Mg(2+)</name>
        <dbReference type="ChEBI" id="CHEBI:18420"/>
    </ligand>
</feature>
<evidence type="ECO:0000256" key="4">
    <source>
        <dbReference type="ARBA" id="ARBA00022842"/>
    </source>
</evidence>